<proteinExistence type="predicted"/>
<name>A0A221W4I7_9PSEU</name>
<evidence type="ECO:0000313" key="1">
    <source>
        <dbReference type="EMBL" id="ASO20497.1"/>
    </source>
</evidence>
<evidence type="ECO:0000313" key="2">
    <source>
        <dbReference type="Proteomes" id="UP000204221"/>
    </source>
</evidence>
<dbReference type="KEGG" id="ahg:AHOG_14275"/>
<reference evidence="1 2" key="1">
    <citation type="submission" date="2017-07" db="EMBL/GenBank/DDBJ databases">
        <title>Complete genome sequence of Actinoalloteichus hoggarensis DSM 45943, type strain of Actinoalloteichus hoggarensis.</title>
        <authorList>
            <person name="Ruckert C."/>
            <person name="Nouioui I."/>
            <person name="Willmese J."/>
            <person name="van Wezel G."/>
            <person name="Klenk H.-P."/>
            <person name="Kalinowski J."/>
            <person name="Zotchev S.B."/>
        </authorList>
    </citation>
    <scope>NUCLEOTIDE SEQUENCE [LARGE SCALE GENOMIC DNA]</scope>
    <source>
        <strain evidence="1 2">DSM 45943</strain>
    </source>
</reference>
<sequence length="263" mass="26872">MRGSARRVARNEPTTSVRFVDVLSAEFGKARTLPAVWIALVVAFLAASLLGALAATDTLRFAGPDGEVSIGQFGTLLLSPVYAFLVVGVCVADEYRAGQLGVSLAAVPNRTRLAAAKTMAAAVLGVLAAVPVLGPGHLLRHLPDLSAGVLTAAEVTAGFGASVAVHLLFSLIGWGFAVVTRSVVVPVATLFAIPILLSPMLQGVLPTVVRLLPHEAALSGLGTPIDPSVALGADTAWLVLLGWAGAFVAAACRCLVRRDVSGA</sequence>
<dbReference type="RefSeq" id="WP_157736819.1">
    <property type="nucleotide sequence ID" value="NZ_CP022521.1"/>
</dbReference>
<accession>A0A221W4I7</accession>
<dbReference type="OrthoDB" id="3388084at2"/>
<organism evidence="1 2">
    <name type="scientific">Actinoalloteichus hoggarensis</name>
    <dbReference type="NCBI Taxonomy" id="1470176"/>
    <lineage>
        <taxon>Bacteria</taxon>
        <taxon>Bacillati</taxon>
        <taxon>Actinomycetota</taxon>
        <taxon>Actinomycetes</taxon>
        <taxon>Pseudonocardiales</taxon>
        <taxon>Pseudonocardiaceae</taxon>
        <taxon>Actinoalloteichus</taxon>
    </lineage>
</organism>
<dbReference type="Proteomes" id="UP000204221">
    <property type="component" value="Chromosome"/>
</dbReference>
<gene>
    <name evidence="1" type="ORF">AHOG_14275</name>
</gene>
<keyword evidence="2" id="KW-1185">Reference proteome</keyword>
<dbReference type="Pfam" id="PF12730">
    <property type="entry name" value="ABC2_membrane_4"/>
    <property type="match status" value="1"/>
</dbReference>
<dbReference type="EMBL" id="CP022521">
    <property type="protein sequence ID" value="ASO20497.1"/>
    <property type="molecule type" value="Genomic_DNA"/>
</dbReference>
<protein>
    <submittedName>
        <fullName evidence="1">ABC-2 family transporter protein</fullName>
    </submittedName>
</protein>
<dbReference type="AlphaFoldDB" id="A0A221W4I7"/>